<keyword evidence="3 5" id="KW-0413">Isomerase</keyword>
<gene>
    <name evidence="5" type="primary">rhaI</name>
    <name evidence="5" type="ORF">GE300_06765</name>
</gene>
<comment type="caution">
    <text evidence="5">The sequence shown here is derived from an EMBL/GenBank/DDBJ whole genome shotgun (WGS) entry which is preliminary data.</text>
</comment>
<dbReference type="PANTHER" id="PTHR30268:SF0">
    <property type="entry name" value="L-RHAMNOSE ISOMERASE"/>
    <property type="match status" value="1"/>
</dbReference>
<evidence type="ECO:0000256" key="2">
    <source>
        <dbReference type="ARBA" id="ARBA00023211"/>
    </source>
</evidence>
<dbReference type="RefSeq" id="WP_154445801.1">
    <property type="nucleotide sequence ID" value="NZ_WIND01000003.1"/>
</dbReference>
<protein>
    <submittedName>
        <fullName evidence="5">L-rhamnose catabolism isomerase</fullName>
    </submittedName>
</protein>
<dbReference type="Proteomes" id="UP000474957">
    <property type="component" value="Unassembled WGS sequence"/>
</dbReference>
<dbReference type="EMBL" id="WIND01000003">
    <property type="protein sequence ID" value="MSU89320.1"/>
    <property type="molecule type" value="Genomic_DNA"/>
</dbReference>
<reference evidence="5 6" key="1">
    <citation type="submission" date="2019-10" db="EMBL/GenBank/DDBJ databases">
        <title>Cognatihalovulum marinum gen. nov. sp. nov., a new member of the family Rhodobacteraceae isolated from deep seawater of the Northwest Indian Ocean.</title>
        <authorList>
            <person name="Ruan C."/>
            <person name="Wang J."/>
            <person name="Zheng X."/>
            <person name="Song L."/>
            <person name="Zhu Y."/>
            <person name="Huang Y."/>
            <person name="Lu Z."/>
            <person name="Du W."/>
            <person name="Huang L."/>
            <person name="Dai X."/>
        </authorList>
    </citation>
    <scope>NUCLEOTIDE SEQUENCE [LARGE SCALE GENOMIC DNA]</scope>
    <source>
        <strain evidence="5 6">2CG4</strain>
    </source>
</reference>
<evidence type="ECO:0000313" key="5">
    <source>
        <dbReference type="EMBL" id="MSU89320.1"/>
    </source>
</evidence>
<organism evidence="5 6">
    <name type="scientific">Halovulum marinum</name>
    <dbReference type="NCBI Taxonomy" id="2662447"/>
    <lineage>
        <taxon>Bacteria</taxon>
        <taxon>Pseudomonadati</taxon>
        <taxon>Pseudomonadota</taxon>
        <taxon>Alphaproteobacteria</taxon>
        <taxon>Rhodobacterales</taxon>
        <taxon>Paracoccaceae</taxon>
        <taxon>Halovulum</taxon>
    </lineage>
</organism>
<evidence type="ECO:0000313" key="6">
    <source>
        <dbReference type="Proteomes" id="UP000474957"/>
    </source>
</evidence>
<dbReference type="InterPro" id="IPR013451">
    <property type="entry name" value="L_rhamnose_iso"/>
</dbReference>
<dbReference type="Pfam" id="PF01261">
    <property type="entry name" value="AP_endonuc_2"/>
    <property type="match status" value="1"/>
</dbReference>
<dbReference type="GO" id="GO:0016853">
    <property type="term" value="F:isomerase activity"/>
    <property type="evidence" value="ECO:0007669"/>
    <property type="project" value="UniProtKB-KW"/>
</dbReference>
<feature type="domain" description="Xylose isomerase-like TIM barrel" evidence="4">
    <location>
        <begin position="96"/>
        <end position="302"/>
    </location>
</feature>
<dbReference type="NCBIfam" id="TIGR02629">
    <property type="entry name" value="L_rham_iso_rhiz"/>
    <property type="match status" value="1"/>
</dbReference>
<dbReference type="GO" id="GO:0046872">
    <property type="term" value="F:metal ion binding"/>
    <property type="evidence" value="ECO:0007669"/>
    <property type="project" value="UniProtKB-KW"/>
</dbReference>
<evidence type="ECO:0000256" key="3">
    <source>
        <dbReference type="ARBA" id="ARBA00023235"/>
    </source>
</evidence>
<dbReference type="InterPro" id="IPR050337">
    <property type="entry name" value="L-rhamnose_isomerase"/>
</dbReference>
<sequence>MIDTDLIATENRRRAEDLRRDYDALGQQLDRRGVDIEAVKAKVAGYGVAIPSWGVGTGGTRFARFPGPGEPRDVFDKLDDCGVIHQLTGATPSVSLHIPWDKADPARLRDKAAAVGLRFDAMNSNTFQDHAGQALSYRHGSLSHTDAAVRRQAVEHNLECIEIGRAIGSRALTVWVGDGSNFPGQTDLSAQFERYLDAMGAIYDGLPSDWRLFTEHKMYEPAFYSTVVQDWGSNLMIAQHLGERAYCLVDLGHHAPNANIEMIVARLIHAGKLGGFHFNDSKYGDDDLDTGAIDPYRLFLVFNELVIAEGRADFAPAHMLDQSHNVTDPIESLMLSAIEVQRAYAQALLVDRQALAGYQQDNDALMATATLKQAFRTDVDPILAMARTERGAAVDPVAAYRASGYRAAVAETRPAVSGAGGGIV</sequence>
<dbReference type="SUPFAM" id="SSF51658">
    <property type="entry name" value="Xylose isomerase-like"/>
    <property type="match status" value="1"/>
</dbReference>
<keyword evidence="6" id="KW-1185">Reference proteome</keyword>
<evidence type="ECO:0000256" key="1">
    <source>
        <dbReference type="ARBA" id="ARBA00022723"/>
    </source>
</evidence>
<accession>A0A6L5YZI5</accession>
<dbReference type="AlphaFoldDB" id="A0A6L5YZI5"/>
<proteinExistence type="predicted"/>
<evidence type="ECO:0000259" key="4">
    <source>
        <dbReference type="Pfam" id="PF01261"/>
    </source>
</evidence>
<dbReference type="PANTHER" id="PTHR30268">
    <property type="entry name" value="L-RHAMNOSE ISOMERASE"/>
    <property type="match status" value="1"/>
</dbReference>
<dbReference type="InterPro" id="IPR013022">
    <property type="entry name" value="Xyl_isomerase-like_TIM-brl"/>
</dbReference>
<name>A0A6L5YZI5_9RHOB</name>
<dbReference type="InterPro" id="IPR036237">
    <property type="entry name" value="Xyl_isomerase-like_sf"/>
</dbReference>
<keyword evidence="2" id="KW-0464">Manganese</keyword>
<dbReference type="Gene3D" id="3.20.20.150">
    <property type="entry name" value="Divalent-metal-dependent TIM barrel enzymes"/>
    <property type="match status" value="1"/>
</dbReference>
<keyword evidence="1" id="KW-0479">Metal-binding</keyword>